<name>A0A167NB41_PHYB8</name>
<dbReference type="EMBL" id="KV440977">
    <property type="protein sequence ID" value="OAD75549.1"/>
    <property type="molecule type" value="Genomic_DNA"/>
</dbReference>
<protein>
    <submittedName>
        <fullName evidence="1">Uncharacterized protein</fullName>
    </submittedName>
</protein>
<proteinExistence type="predicted"/>
<dbReference type="Proteomes" id="UP000077315">
    <property type="component" value="Unassembled WGS sequence"/>
</dbReference>
<dbReference type="VEuPathDB" id="FungiDB:PHYBLDRAFT_166786"/>
<dbReference type="AlphaFoldDB" id="A0A167NB41"/>
<dbReference type="GeneID" id="28996390"/>
<reference evidence="2" key="1">
    <citation type="submission" date="2015-06" db="EMBL/GenBank/DDBJ databases">
        <title>Expansion of signal transduction pathways in fungi by whole-genome duplication.</title>
        <authorList>
            <consortium name="DOE Joint Genome Institute"/>
            <person name="Corrochano L.M."/>
            <person name="Kuo A."/>
            <person name="Marcet-Houben M."/>
            <person name="Polaino S."/>
            <person name="Salamov A."/>
            <person name="Villalobos J.M."/>
            <person name="Alvarez M.I."/>
            <person name="Avalos J."/>
            <person name="Benito E.P."/>
            <person name="Benoit I."/>
            <person name="Burger G."/>
            <person name="Camino L.P."/>
            <person name="Canovas D."/>
            <person name="Cerda-Olmedo E."/>
            <person name="Cheng J.-F."/>
            <person name="Dominguez A."/>
            <person name="Elias M."/>
            <person name="Eslava A.P."/>
            <person name="Glaser F."/>
            <person name="Grimwood J."/>
            <person name="Gutierrez G."/>
            <person name="Heitman J."/>
            <person name="Henrissat B."/>
            <person name="Iturriaga E.A."/>
            <person name="Lang B.F."/>
            <person name="Lavin J.L."/>
            <person name="Lee S."/>
            <person name="Li W."/>
            <person name="Lindquist E."/>
            <person name="Lopez-Garcia S."/>
            <person name="Luque E.M."/>
            <person name="Marcos A.T."/>
            <person name="Martin J."/>
            <person name="McCluskey K."/>
            <person name="Medina H.R."/>
            <person name="Miralles-Duran A."/>
            <person name="Miyazaki A."/>
            <person name="Munoz-Torres E."/>
            <person name="Oguiza J.A."/>
            <person name="Ohm R."/>
            <person name="Olmedo M."/>
            <person name="Orejas M."/>
            <person name="Ortiz-Castellanos L."/>
            <person name="Pisabarro A.G."/>
            <person name="Rodriguez-Romero J."/>
            <person name="Ruiz-Herrera J."/>
            <person name="Ruiz-Vazquez R."/>
            <person name="Sanz C."/>
            <person name="Schackwitz W."/>
            <person name="Schmutz J."/>
            <person name="Shahriari M."/>
            <person name="Shelest E."/>
            <person name="Silva-Franco F."/>
            <person name="Soanes D."/>
            <person name="Syed K."/>
            <person name="Tagua V.G."/>
            <person name="Talbot N.J."/>
            <person name="Thon M."/>
            <person name="De vries R.P."/>
            <person name="Wiebenga A."/>
            <person name="Yadav J.S."/>
            <person name="Braun E.L."/>
            <person name="Baker S."/>
            <person name="Garre V."/>
            <person name="Horwitz B."/>
            <person name="Torres-Martinez S."/>
            <person name="Idnurm A."/>
            <person name="Herrera-Estrella A."/>
            <person name="Gabaldon T."/>
            <person name="Grigoriev I.V."/>
        </authorList>
    </citation>
    <scope>NUCLEOTIDE SEQUENCE [LARGE SCALE GENOMIC DNA]</scope>
    <source>
        <strain evidence="2">NRRL 1555(-)</strain>
    </source>
</reference>
<dbReference type="RefSeq" id="XP_018293589.1">
    <property type="nucleotide sequence ID" value="XM_018435484.1"/>
</dbReference>
<gene>
    <name evidence="1" type="ORF">PHYBLDRAFT_166786</name>
</gene>
<keyword evidence="2" id="KW-1185">Reference proteome</keyword>
<organism evidence="1 2">
    <name type="scientific">Phycomyces blakesleeanus (strain ATCC 8743b / DSM 1359 / FGSC 10004 / NBRC 33097 / NRRL 1555)</name>
    <dbReference type="NCBI Taxonomy" id="763407"/>
    <lineage>
        <taxon>Eukaryota</taxon>
        <taxon>Fungi</taxon>
        <taxon>Fungi incertae sedis</taxon>
        <taxon>Mucoromycota</taxon>
        <taxon>Mucoromycotina</taxon>
        <taxon>Mucoromycetes</taxon>
        <taxon>Mucorales</taxon>
        <taxon>Phycomycetaceae</taxon>
        <taxon>Phycomyces</taxon>
    </lineage>
</organism>
<evidence type="ECO:0000313" key="2">
    <source>
        <dbReference type="Proteomes" id="UP000077315"/>
    </source>
</evidence>
<dbReference type="InParanoid" id="A0A167NB41"/>
<evidence type="ECO:0000313" key="1">
    <source>
        <dbReference type="EMBL" id="OAD75549.1"/>
    </source>
</evidence>
<sequence>MSSSIKNQQLWFRPIRSSLIELTATIDIECQNLVRSLVSFWARESIISFEKNDEVVCINKIWKDLVVYRVWFSVDSSHDQANNLAVFNDAREYEFIFKFISQTVNRVIRLFATINCLSDV</sequence>
<accession>A0A167NB41</accession>